<protein>
    <submittedName>
        <fullName evidence="1">Phage gp6-like head-tail connector protein</fullName>
    </submittedName>
</protein>
<dbReference type="InterPro" id="IPR021146">
    <property type="entry name" value="Phage_gp6-like_head-tail"/>
</dbReference>
<proteinExistence type="predicted"/>
<dbReference type="InterPro" id="IPR006450">
    <property type="entry name" value="Phage_HK97_gp6-like"/>
</dbReference>
<dbReference type="Pfam" id="PF05135">
    <property type="entry name" value="Phage_connect_1"/>
    <property type="match status" value="1"/>
</dbReference>
<reference evidence="1 2" key="1">
    <citation type="submission" date="2018-09" db="EMBL/GenBank/DDBJ databases">
        <title>Metagenome Assembled Genomes from an Advanced Water Purification Facility.</title>
        <authorList>
            <person name="Stamps B.W."/>
            <person name="Spear J.R."/>
        </authorList>
    </citation>
    <scope>NUCLEOTIDE SEQUENCE [LARGE SCALE GENOMIC DNA]</scope>
    <source>
        <strain evidence="1">Bin_52_1</strain>
    </source>
</reference>
<name>A0A5C7WB81_AQUAC</name>
<dbReference type="EMBL" id="SSFO01000057">
    <property type="protein sequence ID" value="TXI34766.1"/>
    <property type="molecule type" value="Genomic_DNA"/>
</dbReference>
<dbReference type="AlphaFoldDB" id="A0A5C7WB81"/>
<evidence type="ECO:0000313" key="1">
    <source>
        <dbReference type="EMBL" id="TXI34766.1"/>
    </source>
</evidence>
<evidence type="ECO:0000313" key="2">
    <source>
        <dbReference type="Proteomes" id="UP000321110"/>
    </source>
</evidence>
<comment type="caution">
    <text evidence="1">The sequence shown here is derived from an EMBL/GenBank/DDBJ whole genome shotgun (WGS) entry which is preliminary data.</text>
</comment>
<accession>A0A5C7WB81</accession>
<organism evidence="1 2">
    <name type="scientific">Aquipseudomonas alcaligenes</name>
    <name type="common">Pseudomonas alcaligenes</name>
    <dbReference type="NCBI Taxonomy" id="43263"/>
    <lineage>
        <taxon>Bacteria</taxon>
        <taxon>Pseudomonadati</taxon>
        <taxon>Pseudomonadota</taxon>
        <taxon>Gammaproteobacteria</taxon>
        <taxon>Pseudomonadales</taxon>
        <taxon>Pseudomonadaceae</taxon>
        <taxon>Aquipseudomonas</taxon>
    </lineage>
</organism>
<dbReference type="Gene3D" id="1.10.3230.30">
    <property type="entry name" value="Phage gp6-like head-tail connector protein"/>
    <property type="match status" value="1"/>
</dbReference>
<sequence length="105" mass="11706">MIELGTVKAHLRVFHGHEDAYIQVLVDAAAQAFNDQTNRLLVDPAQPLPDPIGNALHPTKAIQQGMLLLVGHWYSNREAVVIGTIATALPKATEFLWQPYRWVNI</sequence>
<gene>
    <name evidence="1" type="ORF">E6Q69_03195</name>
</gene>
<dbReference type="Proteomes" id="UP000321110">
    <property type="component" value="Unassembled WGS sequence"/>
</dbReference>
<dbReference type="CDD" id="cd08054">
    <property type="entry name" value="gp6"/>
    <property type="match status" value="1"/>
</dbReference>
<dbReference type="NCBIfam" id="TIGR01560">
    <property type="entry name" value="put_DNA_pack"/>
    <property type="match status" value="1"/>
</dbReference>